<dbReference type="EMBL" id="CADCTX010000435">
    <property type="protein sequence ID" value="CAA9319253.1"/>
    <property type="molecule type" value="Genomic_DNA"/>
</dbReference>
<dbReference type="InterPro" id="IPR029751">
    <property type="entry name" value="Ribosomal_L25_dom"/>
</dbReference>
<dbReference type="InterPro" id="IPR011035">
    <property type="entry name" value="Ribosomal_bL25/Gln-tRNA_synth"/>
</dbReference>
<dbReference type="InterPro" id="IPR037121">
    <property type="entry name" value="Ribosomal_bL25_C"/>
</dbReference>
<dbReference type="InterPro" id="IPR001021">
    <property type="entry name" value="Ribosomal_bL25_long"/>
</dbReference>
<dbReference type="InterPro" id="IPR020057">
    <property type="entry name" value="Ribosomal_bL25_b-dom"/>
</dbReference>
<evidence type="ECO:0000256" key="1">
    <source>
        <dbReference type="ARBA" id="ARBA00022730"/>
    </source>
</evidence>
<dbReference type="AlphaFoldDB" id="A0A6J4L077"/>
<feature type="region of interest" description="Disordered" evidence="6">
    <location>
        <begin position="196"/>
        <end position="217"/>
    </location>
</feature>
<dbReference type="Gene3D" id="2.170.120.20">
    <property type="entry name" value="Ribosomal protein L25, beta domain"/>
    <property type="match status" value="1"/>
</dbReference>
<dbReference type="Gene3D" id="2.40.240.10">
    <property type="entry name" value="Ribosomal Protein L25, Chain P"/>
    <property type="match status" value="1"/>
</dbReference>
<dbReference type="Pfam" id="PF01386">
    <property type="entry name" value="Ribosomal_L25p"/>
    <property type="match status" value="1"/>
</dbReference>
<evidence type="ECO:0000256" key="2">
    <source>
        <dbReference type="ARBA" id="ARBA00022884"/>
    </source>
</evidence>
<dbReference type="GO" id="GO:0003735">
    <property type="term" value="F:structural constituent of ribosome"/>
    <property type="evidence" value="ECO:0007669"/>
    <property type="project" value="InterPro"/>
</dbReference>
<feature type="domain" description="Large ribosomal subunit protein bL25 L25" evidence="7">
    <location>
        <begin position="7"/>
        <end position="94"/>
    </location>
</feature>
<evidence type="ECO:0000259" key="8">
    <source>
        <dbReference type="Pfam" id="PF14693"/>
    </source>
</evidence>
<keyword evidence="2 5" id="KW-0694">RNA-binding</keyword>
<reference evidence="9" key="1">
    <citation type="submission" date="2020-02" db="EMBL/GenBank/DDBJ databases">
        <authorList>
            <person name="Meier V. D."/>
        </authorList>
    </citation>
    <scope>NUCLEOTIDE SEQUENCE</scope>
    <source>
        <strain evidence="9">AVDCRST_MAG40</strain>
    </source>
</reference>
<dbReference type="InterPro" id="IPR020056">
    <property type="entry name" value="Rbsml_bL25/Gln-tRNA_synth_N"/>
</dbReference>
<dbReference type="Pfam" id="PF14693">
    <property type="entry name" value="Ribosomal_TL5_C"/>
    <property type="match status" value="1"/>
</dbReference>
<dbReference type="HAMAP" id="MF_01334">
    <property type="entry name" value="Ribosomal_bL25_CTC"/>
    <property type="match status" value="1"/>
</dbReference>
<dbReference type="SUPFAM" id="SSF50715">
    <property type="entry name" value="Ribosomal protein L25-like"/>
    <property type="match status" value="1"/>
</dbReference>
<dbReference type="InterPro" id="IPR020930">
    <property type="entry name" value="Ribosomal_uL5_bac-type"/>
</dbReference>
<dbReference type="PANTHER" id="PTHR33284">
    <property type="entry name" value="RIBOSOMAL PROTEIN L25/GLN-TRNA SYNTHETASE, ANTI-CODON-BINDING DOMAIN-CONTAINING PROTEIN"/>
    <property type="match status" value="1"/>
</dbReference>
<accession>A0A6J4L077</accession>
<dbReference type="GO" id="GO:0008097">
    <property type="term" value="F:5S rRNA binding"/>
    <property type="evidence" value="ECO:0007669"/>
    <property type="project" value="InterPro"/>
</dbReference>
<proteinExistence type="inferred from homology"/>
<dbReference type="NCBIfam" id="NF004612">
    <property type="entry name" value="PRK05943.1"/>
    <property type="match status" value="1"/>
</dbReference>
<organism evidence="9">
    <name type="scientific">uncultured Gemmatimonadaceae bacterium</name>
    <dbReference type="NCBI Taxonomy" id="246130"/>
    <lineage>
        <taxon>Bacteria</taxon>
        <taxon>Pseudomonadati</taxon>
        <taxon>Gemmatimonadota</taxon>
        <taxon>Gemmatimonadia</taxon>
        <taxon>Gemmatimonadales</taxon>
        <taxon>Gemmatimonadaceae</taxon>
        <taxon>environmental samples</taxon>
    </lineage>
</organism>
<evidence type="ECO:0000313" key="9">
    <source>
        <dbReference type="EMBL" id="CAA9319253.1"/>
    </source>
</evidence>
<sequence>MATPATLTATARAETGKGVARKLRAAGEVPAVIYGHNRAPQSLAINARDLDRLLARISAANTVVELSLGNGTSRTLIREIQRHPFKRQVLHVDFQELVAGETVTVQVPLILVGTADGVRNGGGVLDQVLYSLEIECDPAAMPNHIDVDVSAVGVGESLHVRDLTLPQGITVLNDPDAGVLTVQLSRAAIEDAAAAAAPAADASGEPEVIRAKKDDEE</sequence>
<evidence type="ECO:0000259" key="7">
    <source>
        <dbReference type="Pfam" id="PF01386"/>
    </source>
</evidence>
<gene>
    <name evidence="5" type="primary">rplY</name>
    <name evidence="5" type="synonym">ctc</name>
    <name evidence="9" type="ORF">AVDCRST_MAG40-1384</name>
</gene>
<dbReference type="GO" id="GO:0006412">
    <property type="term" value="P:translation"/>
    <property type="evidence" value="ECO:0007669"/>
    <property type="project" value="UniProtKB-UniRule"/>
</dbReference>
<name>A0A6J4L077_9BACT</name>
<comment type="subunit">
    <text evidence="5">Part of the 50S ribosomal subunit; part of the 5S rRNA/L5/L18/L25 subcomplex. Contacts the 5S rRNA. Binds to the 5S rRNA independently of L5 and L18.</text>
</comment>
<evidence type="ECO:0000256" key="4">
    <source>
        <dbReference type="ARBA" id="ARBA00023274"/>
    </source>
</evidence>
<dbReference type="CDD" id="cd00495">
    <property type="entry name" value="Ribosomal_L25_TL5_CTC"/>
    <property type="match status" value="1"/>
</dbReference>
<feature type="domain" description="Large ribosomal subunit protein bL25 beta" evidence="8">
    <location>
        <begin position="103"/>
        <end position="184"/>
    </location>
</feature>
<dbReference type="GO" id="GO:0022625">
    <property type="term" value="C:cytosolic large ribosomal subunit"/>
    <property type="evidence" value="ECO:0007669"/>
    <property type="project" value="TreeGrafter"/>
</dbReference>
<evidence type="ECO:0000256" key="3">
    <source>
        <dbReference type="ARBA" id="ARBA00022980"/>
    </source>
</evidence>
<keyword evidence="3 5" id="KW-0689">Ribosomal protein</keyword>
<protein>
    <recommendedName>
        <fullName evidence="5">Large ribosomal subunit protein bL25</fullName>
    </recommendedName>
    <alternativeName>
        <fullName evidence="5">General stress protein CTC</fullName>
    </alternativeName>
</protein>
<evidence type="ECO:0000256" key="6">
    <source>
        <dbReference type="SAM" id="MobiDB-lite"/>
    </source>
</evidence>
<feature type="compositionally biased region" description="Basic and acidic residues" evidence="6">
    <location>
        <begin position="207"/>
        <end position="217"/>
    </location>
</feature>
<keyword evidence="4 5" id="KW-0687">Ribonucleoprotein</keyword>
<keyword evidence="1 5" id="KW-0699">rRNA-binding</keyword>
<evidence type="ECO:0000256" key="5">
    <source>
        <dbReference type="HAMAP-Rule" id="MF_01334"/>
    </source>
</evidence>
<dbReference type="NCBIfam" id="TIGR00731">
    <property type="entry name" value="bL25_bact_ctc"/>
    <property type="match status" value="1"/>
</dbReference>
<comment type="function">
    <text evidence="5">This is one of the proteins that binds to the 5S RNA in the ribosome where it forms part of the central protuberance.</text>
</comment>
<dbReference type="PANTHER" id="PTHR33284:SF1">
    <property type="entry name" value="RIBOSOMAL PROTEIN L25_GLN-TRNA SYNTHETASE, ANTI-CODON-BINDING DOMAIN-CONTAINING PROTEIN"/>
    <property type="match status" value="1"/>
</dbReference>
<comment type="similarity">
    <text evidence="5">Belongs to the bacterial ribosomal protein bL25 family. CTC subfamily.</text>
</comment>